<keyword evidence="3 4" id="KW-0732">Signal</keyword>
<dbReference type="SUPFAM" id="SSF53850">
    <property type="entry name" value="Periplasmic binding protein-like II"/>
    <property type="match status" value="1"/>
</dbReference>
<dbReference type="Pfam" id="PF03480">
    <property type="entry name" value="DctP"/>
    <property type="match status" value="1"/>
</dbReference>
<comment type="similarity">
    <text evidence="1">Belongs to the bacterial solute-binding protein 7 family.</text>
</comment>
<dbReference type="InterPro" id="IPR018389">
    <property type="entry name" value="DctP_fam"/>
</dbReference>
<gene>
    <name evidence="5" type="primary">mnbD</name>
</gene>
<dbReference type="NCBIfam" id="NF037995">
    <property type="entry name" value="TRAP_S1"/>
    <property type="match status" value="1"/>
</dbReference>
<sequence length="336" mass="36299">MKLLALKSALAGAALALASAGSLAAEFTMKLSTPTMNDVNVEWMNAFKKGVEARSNGRLVVELYPGQQLGSMARTVDGVLMGTIEAAFVSSGFLVSVDPRYQIFDAVGIFDDLKHGHSVFRDPEVAKRLETFGAAKGVQPLTTIVHSPNVVVAKRPLKGLEDLKGMKLRSYPSPMQIEPLRDLGASPIPMTLGDVLPGLQNGTIDGALTANTILTAMKFQDTAKNALYLPSWPTVAAAIVNKAWLAKLPPDLRTVIYEEVRKADAYAAEWGEADVTRSRNLFAQQGGVNVDLSPADRKRFLAEVTRSLMPVIGKNAALKEDYRVFNAVAQKHRKAP</sequence>
<feature type="signal peptide" evidence="4">
    <location>
        <begin position="1"/>
        <end position="24"/>
    </location>
</feature>
<dbReference type="Gene3D" id="3.40.190.170">
    <property type="entry name" value="Bacterial extracellular solute-binding protein, family 7"/>
    <property type="match status" value="1"/>
</dbReference>
<dbReference type="PANTHER" id="PTHR33376">
    <property type="match status" value="1"/>
</dbReference>
<dbReference type="PANTHER" id="PTHR33376:SF7">
    <property type="entry name" value="C4-DICARBOXYLATE-BINDING PROTEIN DCTB"/>
    <property type="match status" value="1"/>
</dbReference>
<dbReference type="GO" id="GO:0055085">
    <property type="term" value="P:transmembrane transport"/>
    <property type="evidence" value="ECO:0007669"/>
    <property type="project" value="InterPro"/>
</dbReference>
<evidence type="ECO:0000256" key="2">
    <source>
        <dbReference type="ARBA" id="ARBA00022448"/>
    </source>
</evidence>
<evidence type="ECO:0000256" key="1">
    <source>
        <dbReference type="ARBA" id="ARBA00009023"/>
    </source>
</evidence>
<reference evidence="5" key="1">
    <citation type="journal article" date="2006" name="Appl. Environ. Microbiol.">
        <title>The locus coding for the 3-nitrobenzoate dioxygenase of Comamonas sp. strain JS46 is flanked by IS1071 elements and is subject to deletion and inversion events.</title>
        <authorList>
            <person name="Providenti M.A."/>
            <person name="Shaye R.E."/>
            <person name="Lynes K.D."/>
            <person name="McKenna N.T."/>
            <person name="O'brien J.M."/>
            <person name="Rosolen S."/>
            <person name="Wyndham R.C."/>
            <person name="Lambert I.B."/>
        </authorList>
    </citation>
    <scope>NUCLEOTIDE SEQUENCE</scope>
    <source>
        <strain evidence="5">JS46</strain>
    </source>
</reference>
<dbReference type="CDD" id="cd13603">
    <property type="entry name" value="PBP2_TRAP_Siap_TeaA_like"/>
    <property type="match status" value="1"/>
</dbReference>
<proteinExistence type="inferred from homology"/>
<name>Q5GDA1_9BURK</name>
<dbReference type="AlphaFoldDB" id="Q5GDA1"/>
<evidence type="ECO:0000313" key="5">
    <source>
        <dbReference type="EMBL" id="AAV33664.1"/>
    </source>
</evidence>
<dbReference type="InterPro" id="IPR038404">
    <property type="entry name" value="TRAP_DctP_sf"/>
</dbReference>
<evidence type="ECO:0000256" key="3">
    <source>
        <dbReference type="ARBA" id="ARBA00022729"/>
    </source>
</evidence>
<dbReference type="EMBL" id="AY639949">
    <property type="protein sequence ID" value="AAV33664.1"/>
    <property type="molecule type" value="Genomic_DNA"/>
</dbReference>
<keyword evidence="2" id="KW-0813">Transport</keyword>
<evidence type="ECO:0000256" key="4">
    <source>
        <dbReference type="SAM" id="SignalP"/>
    </source>
</evidence>
<protein>
    <submittedName>
        <fullName evidence="5">MnbD</fullName>
    </submittedName>
</protein>
<organism evidence="5">
    <name type="scientific">Comamonas sp. JS46</name>
    <dbReference type="NCBI Taxonomy" id="298265"/>
    <lineage>
        <taxon>Bacteria</taxon>
        <taxon>Pseudomonadati</taxon>
        <taxon>Pseudomonadota</taxon>
        <taxon>Betaproteobacteria</taxon>
        <taxon>Burkholderiales</taxon>
        <taxon>Comamonadaceae</taxon>
        <taxon>Comamonas</taxon>
    </lineage>
</organism>
<accession>Q5GDA1</accession>
<feature type="chain" id="PRO_5004256767" evidence="4">
    <location>
        <begin position="25"/>
        <end position="336"/>
    </location>
</feature>